<dbReference type="AlphaFoldDB" id="A0A1U9MHU7"/>
<organism evidence="3 4">
    <name type="scientific">Bartonella choladocola</name>
    <dbReference type="NCBI Taxonomy" id="2750995"/>
    <lineage>
        <taxon>Bacteria</taxon>
        <taxon>Pseudomonadati</taxon>
        <taxon>Pseudomonadota</taxon>
        <taxon>Alphaproteobacteria</taxon>
        <taxon>Hyphomicrobiales</taxon>
        <taxon>Bartonellaceae</taxon>
        <taxon>Bartonella</taxon>
    </lineage>
</organism>
<evidence type="ECO:0000259" key="2">
    <source>
        <dbReference type="Pfam" id="PF04536"/>
    </source>
</evidence>
<reference evidence="3 4" key="1">
    <citation type="submission" date="2016-11" db="EMBL/GenBank/DDBJ databases">
        <title>Comparative genomics of Bartonella apis.</title>
        <authorList>
            <person name="Engel P."/>
        </authorList>
    </citation>
    <scope>NUCLEOTIDE SEQUENCE [LARGE SCALE GENOMIC DNA]</scope>
    <source>
        <strain evidence="3 4">BBC0122</strain>
    </source>
</reference>
<evidence type="ECO:0000313" key="3">
    <source>
        <dbReference type="EMBL" id="AQT47252.1"/>
    </source>
</evidence>
<gene>
    <name evidence="3" type="ORF">BBC0122_011330</name>
</gene>
<keyword evidence="1" id="KW-0472">Membrane</keyword>
<dbReference type="Proteomes" id="UP000189632">
    <property type="component" value="Chromosome"/>
</dbReference>
<dbReference type="KEGG" id="bapi:BBC0122_011330"/>
<keyword evidence="1" id="KW-0812">Transmembrane</keyword>
<dbReference type="PANTHER" id="PTHR30373">
    <property type="entry name" value="UPF0603 PROTEIN YGCG"/>
    <property type="match status" value="1"/>
</dbReference>
<dbReference type="PANTHER" id="PTHR30373:SF8">
    <property type="entry name" value="BLL7265 PROTEIN"/>
    <property type="match status" value="1"/>
</dbReference>
<dbReference type="RefSeq" id="WP_077992120.1">
    <property type="nucleotide sequence ID" value="NZ_CP015625.1"/>
</dbReference>
<dbReference type="InterPro" id="IPR007621">
    <property type="entry name" value="TPM_dom"/>
</dbReference>
<name>A0A1U9MHU7_9HYPH</name>
<evidence type="ECO:0000256" key="1">
    <source>
        <dbReference type="SAM" id="Phobius"/>
    </source>
</evidence>
<evidence type="ECO:0000313" key="4">
    <source>
        <dbReference type="Proteomes" id="UP000189632"/>
    </source>
</evidence>
<proteinExistence type="predicted"/>
<accession>A0A1U9MHU7</accession>
<feature type="transmembrane region" description="Helical" evidence="1">
    <location>
        <begin position="77"/>
        <end position="102"/>
    </location>
</feature>
<dbReference type="EMBL" id="CP015625">
    <property type="protein sequence ID" value="AQT47252.1"/>
    <property type="molecule type" value="Genomic_DNA"/>
</dbReference>
<feature type="domain" description="TPM" evidence="2">
    <location>
        <begin position="115"/>
        <end position="190"/>
    </location>
</feature>
<sequence>MQTNKPVSLDVIQHDEISAAIRSAEATTDGEIYAVFAKESDSYFFISFFIWTVTIFFVSIIGAYMLHWGWHDIPLHYFATVVLSVHLLGLFYLSIIPALRLLITPGAIKNRICHANATRQFLAQNINRTTKRTGILLFISQAEHYAEIIADVKIAEKVPPETWKRIINGMVKKARDGDINGAFIESIQKSGEILTQFFPRNSHIDNELPDRIVVI</sequence>
<keyword evidence="1" id="KW-1133">Transmembrane helix</keyword>
<protein>
    <submittedName>
        <fullName evidence="3">Membrane protein</fullName>
    </submittedName>
</protein>
<dbReference type="Pfam" id="PF04536">
    <property type="entry name" value="TPM_phosphatase"/>
    <property type="match status" value="1"/>
</dbReference>
<dbReference type="Gene3D" id="3.10.310.50">
    <property type="match status" value="1"/>
</dbReference>
<feature type="transmembrane region" description="Helical" evidence="1">
    <location>
        <begin position="43"/>
        <end position="65"/>
    </location>
</feature>
<keyword evidence="4" id="KW-1185">Reference proteome</keyword>